<feature type="domain" description="HTH cro/C1-type" evidence="1">
    <location>
        <begin position="16"/>
        <end position="71"/>
    </location>
</feature>
<dbReference type="Pfam" id="PF13560">
    <property type="entry name" value="HTH_31"/>
    <property type="match status" value="1"/>
</dbReference>
<reference evidence="2 3" key="1">
    <citation type="submission" date="2018-06" db="EMBL/GenBank/DDBJ databases">
        <title>Sphaerisporangium craniellae sp. nov., isolated from a marine sponge in the South China Sea.</title>
        <authorList>
            <person name="Li L."/>
        </authorList>
    </citation>
    <scope>NUCLEOTIDE SEQUENCE [LARGE SCALE GENOMIC DNA]</scope>
    <source>
        <strain evidence="2 3">CCTCC AA 208026</strain>
    </source>
</reference>
<dbReference type="AlphaFoldDB" id="A0A367EP09"/>
<dbReference type="InterPro" id="IPR001387">
    <property type="entry name" value="Cro/C1-type_HTH"/>
</dbReference>
<evidence type="ECO:0000313" key="3">
    <source>
        <dbReference type="Proteomes" id="UP000253094"/>
    </source>
</evidence>
<protein>
    <submittedName>
        <fullName evidence="2">XRE family transcriptional regulator</fullName>
    </submittedName>
</protein>
<dbReference type="PROSITE" id="PS50943">
    <property type="entry name" value="HTH_CROC1"/>
    <property type="match status" value="1"/>
</dbReference>
<dbReference type="SMART" id="SM00530">
    <property type="entry name" value="HTH_XRE"/>
    <property type="match status" value="1"/>
</dbReference>
<dbReference type="Proteomes" id="UP000253094">
    <property type="component" value="Unassembled WGS sequence"/>
</dbReference>
<gene>
    <name evidence="2" type="ORF">DQ384_38375</name>
</gene>
<comment type="caution">
    <text evidence="2">The sequence shown here is derived from an EMBL/GenBank/DDBJ whole genome shotgun (WGS) entry which is preliminary data.</text>
</comment>
<dbReference type="CDD" id="cd00093">
    <property type="entry name" value="HTH_XRE"/>
    <property type="match status" value="1"/>
</dbReference>
<keyword evidence="3" id="KW-1185">Reference proteome</keyword>
<dbReference type="InterPro" id="IPR043917">
    <property type="entry name" value="DUF5753"/>
</dbReference>
<dbReference type="RefSeq" id="WP_114033802.1">
    <property type="nucleotide sequence ID" value="NZ_QOIL01000034.1"/>
</dbReference>
<dbReference type="SUPFAM" id="SSF47413">
    <property type="entry name" value="lambda repressor-like DNA-binding domains"/>
    <property type="match status" value="1"/>
</dbReference>
<evidence type="ECO:0000313" key="2">
    <source>
        <dbReference type="EMBL" id="RCG19147.1"/>
    </source>
</evidence>
<dbReference type="OrthoDB" id="5177725at2"/>
<dbReference type="GO" id="GO:0003677">
    <property type="term" value="F:DNA binding"/>
    <property type="evidence" value="ECO:0007669"/>
    <property type="project" value="InterPro"/>
</dbReference>
<name>A0A367EP09_9ACTN</name>
<organism evidence="2 3">
    <name type="scientific">Sphaerisporangium album</name>
    <dbReference type="NCBI Taxonomy" id="509200"/>
    <lineage>
        <taxon>Bacteria</taxon>
        <taxon>Bacillati</taxon>
        <taxon>Actinomycetota</taxon>
        <taxon>Actinomycetes</taxon>
        <taxon>Streptosporangiales</taxon>
        <taxon>Streptosporangiaceae</taxon>
        <taxon>Sphaerisporangium</taxon>
    </lineage>
</organism>
<accession>A0A367EP09</accession>
<dbReference type="InterPro" id="IPR010982">
    <property type="entry name" value="Lambda_DNA-bd_dom_sf"/>
</dbReference>
<dbReference type="Gene3D" id="1.10.260.40">
    <property type="entry name" value="lambda repressor-like DNA-binding domains"/>
    <property type="match status" value="1"/>
</dbReference>
<dbReference type="Pfam" id="PF19054">
    <property type="entry name" value="DUF5753"/>
    <property type="match status" value="1"/>
</dbReference>
<sequence>MTYSPTVRRRRLSAVLRQLRREVGLHADEVARRLEWTPSKVTRIERNEWKLPSVRDVRDLLDIYEVTDETRREAILTLTREGRQRGWWEEFKDVLVGGSLPEFEAEAHKIHSYEALLIPGLLQTAEYAAAVFRGGQVLDPGLIDRRVEARLTRQAILDRDDPPMLWALIDESALSKHVGGVEGMRRQIRHIAEMAARPNIAVQVIPHAVGAHAAMENSFSILEFANPMDPTFVYIETITGDMYLELPEQVSRYTLAYDHARASALSADASVAYLADLADQLK</sequence>
<dbReference type="EMBL" id="QOIL01000034">
    <property type="protein sequence ID" value="RCG19147.1"/>
    <property type="molecule type" value="Genomic_DNA"/>
</dbReference>
<proteinExistence type="predicted"/>
<evidence type="ECO:0000259" key="1">
    <source>
        <dbReference type="PROSITE" id="PS50943"/>
    </source>
</evidence>